<dbReference type="Proteomes" id="UP000027446">
    <property type="component" value="Unassembled WGS sequence"/>
</dbReference>
<organism evidence="4 5">
    <name type="scientific">Hyphomonas adhaerens MHS-3</name>
    <dbReference type="NCBI Taxonomy" id="1280949"/>
    <lineage>
        <taxon>Bacteria</taxon>
        <taxon>Pseudomonadati</taxon>
        <taxon>Pseudomonadota</taxon>
        <taxon>Alphaproteobacteria</taxon>
        <taxon>Hyphomonadales</taxon>
        <taxon>Hyphomonadaceae</taxon>
        <taxon>Hyphomonas</taxon>
    </lineage>
</organism>
<dbReference type="OrthoDB" id="7615610at2"/>
<dbReference type="Pfam" id="PF08238">
    <property type="entry name" value="Sel1"/>
    <property type="match status" value="3"/>
</dbReference>
<dbReference type="AlphaFoldDB" id="A0A069E728"/>
<dbReference type="SUPFAM" id="SSF81901">
    <property type="entry name" value="HCP-like"/>
    <property type="match status" value="1"/>
</dbReference>
<dbReference type="PATRIC" id="fig|1280949.3.peg.1947"/>
<dbReference type="SMART" id="SM00671">
    <property type="entry name" value="SEL1"/>
    <property type="match status" value="4"/>
</dbReference>
<name>A0A069E728_9PROT</name>
<protein>
    <submittedName>
        <fullName evidence="4">Sel1 domain-containing protein repeat-containing protein</fullName>
    </submittedName>
</protein>
<dbReference type="RefSeq" id="WP_035570734.1">
    <property type="nucleotide sequence ID" value="NZ_ARYH01000001.1"/>
</dbReference>
<dbReference type="EMBL" id="ARYH01000001">
    <property type="protein sequence ID" value="KCZ85918.1"/>
    <property type="molecule type" value="Genomic_DNA"/>
</dbReference>
<dbReference type="InterPro" id="IPR011990">
    <property type="entry name" value="TPR-like_helical_dom_sf"/>
</dbReference>
<dbReference type="eggNOG" id="COG0790">
    <property type="taxonomic scope" value="Bacteria"/>
</dbReference>
<comment type="similarity">
    <text evidence="1">Belongs to the hcp beta-lactamase family.</text>
</comment>
<evidence type="ECO:0000256" key="2">
    <source>
        <dbReference type="ARBA" id="ARBA00022737"/>
    </source>
</evidence>
<evidence type="ECO:0000256" key="3">
    <source>
        <dbReference type="SAM" id="SignalP"/>
    </source>
</evidence>
<evidence type="ECO:0000313" key="5">
    <source>
        <dbReference type="Proteomes" id="UP000027446"/>
    </source>
</evidence>
<keyword evidence="2" id="KW-0677">Repeat</keyword>
<accession>A0A069E728</accession>
<dbReference type="Gene3D" id="1.25.40.10">
    <property type="entry name" value="Tetratricopeptide repeat domain"/>
    <property type="match status" value="1"/>
</dbReference>
<keyword evidence="5" id="KW-1185">Reference proteome</keyword>
<dbReference type="InterPro" id="IPR040239">
    <property type="entry name" value="HcpB-like"/>
</dbReference>
<feature type="signal peptide" evidence="3">
    <location>
        <begin position="1"/>
        <end position="21"/>
    </location>
</feature>
<evidence type="ECO:0000256" key="1">
    <source>
        <dbReference type="ARBA" id="ARBA00008486"/>
    </source>
</evidence>
<keyword evidence="3" id="KW-0732">Signal</keyword>
<proteinExistence type="inferred from homology"/>
<dbReference type="STRING" id="1280949.HAD_09535"/>
<feature type="chain" id="PRO_5039953938" evidence="3">
    <location>
        <begin position="22"/>
        <end position="214"/>
    </location>
</feature>
<reference evidence="4 5" key="1">
    <citation type="journal article" date="2014" name="Antonie Van Leeuwenhoek">
        <title>Hyphomonas beringensis sp. nov. and Hyphomonas chukchiensis sp. nov., isolated from surface seawater of the Bering Sea and Chukchi Sea.</title>
        <authorList>
            <person name="Li C."/>
            <person name="Lai Q."/>
            <person name="Li G."/>
            <person name="Dong C."/>
            <person name="Wang J."/>
            <person name="Liao Y."/>
            <person name="Shao Z."/>
        </authorList>
    </citation>
    <scope>NUCLEOTIDE SEQUENCE [LARGE SCALE GENOMIC DNA]</scope>
    <source>
        <strain evidence="4 5">MHS-3</strain>
    </source>
</reference>
<evidence type="ECO:0000313" key="4">
    <source>
        <dbReference type="EMBL" id="KCZ85918.1"/>
    </source>
</evidence>
<sequence>MLNRIRLAAIATLFFASPALAQTVLDGKGALAEFDAGMAALEAEEFETARVHLDRACQWGVAAACHNLAILWTNGKGGPKDMSRARPLFQTGCDGKYGGKNPGDACFNYALALEKGWGGAQDLTGARNYYLKACSIGQQFACFNAGNMQMQGIGGDVDDAGAFASYDKACGLDIGDGCYNAAFLIVKKRATGTADKGFAHYKTRACELGVEKVC</sequence>
<dbReference type="PANTHER" id="PTHR13891:SF1">
    <property type="entry name" value="CYTOCHROME C OXIDASE ASSEMBLY FACTOR 7"/>
    <property type="match status" value="1"/>
</dbReference>
<gene>
    <name evidence="4" type="ORF">HAD_09535</name>
</gene>
<dbReference type="InterPro" id="IPR006597">
    <property type="entry name" value="Sel1-like"/>
</dbReference>
<comment type="caution">
    <text evidence="4">The sequence shown here is derived from an EMBL/GenBank/DDBJ whole genome shotgun (WGS) entry which is preliminary data.</text>
</comment>
<dbReference type="PANTHER" id="PTHR13891">
    <property type="entry name" value="CYTOCHROME C OXIDASE ASSEMBLY FACTOR 7"/>
    <property type="match status" value="1"/>
</dbReference>